<proteinExistence type="predicted"/>
<dbReference type="EMBL" id="ML995879">
    <property type="protein sequence ID" value="KAF2765987.1"/>
    <property type="molecule type" value="Genomic_DNA"/>
</dbReference>
<gene>
    <name evidence="3" type="ORF">EJ03DRAFT_354333</name>
</gene>
<feature type="compositionally biased region" description="Pro residues" evidence="1">
    <location>
        <begin position="255"/>
        <end position="264"/>
    </location>
</feature>
<feature type="compositionally biased region" description="Low complexity" evidence="1">
    <location>
        <begin position="291"/>
        <end position="305"/>
    </location>
</feature>
<feature type="compositionally biased region" description="Low complexity" evidence="1">
    <location>
        <begin position="50"/>
        <end position="71"/>
    </location>
</feature>
<evidence type="ECO:0000313" key="4">
    <source>
        <dbReference type="Proteomes" id="UP000799436"/>
    </source>
</evidence>
<feature type="compositionally biased region" description="Polar residues" evidence="1">
    <location>
        <begin position="204"/>
        <end position="214"/>
    </location>
</feature>
<sequence>MHRIADARSKGRTNVNLSQEEMEALERRSGIQQPEPSPSPAMVSPPLTPSKSSKSKSSGSRSSSSTSLVNSKGRKKGEKSSSTPAKSNSKAKVERKPVPAEPSTAYNSASGPQGIMVPGPNGVPIFAPLVSYPPSPEIATRAAGMRPRSRSSSKHSRRVSTPPERIDAYAAYASRYYAGQGMRPPSSGSNRSIGDEYDYYPPSASRTRSVSNAQYYRPAPPDDYDVPVGPATPGRRNASGPADVRYGSVRRVPPGSSPLAPPRPGAQHANSDPAVSRRKGGVLGTQLERTSSGGSSSSDDQGVQVNIVPDASGGYSINRAAVVAAPAVAPSSGTEARRRKGARSQLRRLAIKLGTDGPHKVLPTPKQIKILFNGSYIIKTTNARYVWEHPFYPQYYVPYSELQSTAKTSGALKITEGEKFAAGDAGKTLARQLRLSVGEKSTDDVLAFSEELEGLAEGLRGLVKIGFEGVDRWFEEDLPIFVHPKDPFKRIEILASARPVRVFVGGQKVAETTTSMHLYETGLPVRYYIPLTSVDPGVLRRSETRTRCPYKGESEYYSVVVGGETYEDVVWFYDRPTLESAQIAGLVCFYNEKVDIELDGEILERPVTHFGKSKPRENKKPSAV</sequence>
<name>A0A6G1KZF0_9PEZI</name>
<dbReference type="OrthoDB" id="18996at2759"/>
<dbReference type="PANTHER" id="PTHR34310:SF9">
    <property type="entry name" value="BLR5716 PROTEIN"/>
    <property type="match status" value="1"/>
</dbReference>
<feature type="region of interest" description="Disordered" evidence="1">
    <location>
        <begin position="133"/>
        <end position="166"/>
    </location>
</feature>
<protein>
    <submittedName>
        <fullName evidence="3">DUF427-domain-containing protein</fullName>
    </submittedName>
</protein>
<feature type="domain" description="DUF427" evidence="2">
    <location>
        <begin position="500"/>
        <end position="592"/>
    </location>
</feature>
<dbReference type="Gene3D" id="2.170.150.40">
    <property type="entry name" value="Domain of unknown function (DUF427)"/>
    <property type="match status" value="1"/>
</dbReference>
<dbReference type="Pfam" id="PF04248">
    <property type="entry name" value="NTP_transf_9"/>
    <property type="match status" value="1"/>
</dbReference>
<dbReference type="InterPro" id="IPR038694">
    <property type="entry name" value="DUF427_sf"/>
</dbReference>
<feature type="region of interest" description="Disordered" evidence="1">
    <location>
        <begin position="1"/>
        <end position="119"/>
    </location>
</feature>
<keyword evidence="4" id="KW-1185">Reference proteome</keyword>
<evidence type="ECO:0000313" key="3">
    <source>
        <dbReference type="EMBL" id="KAF2765987.1"/>
    </source>
</evidence>
<feature type="region of interest" description="Disordered" evidence="1">
    <location>
        <begin position="178"/>
        <end position="307"/>
    </location>
</feature>
<dbReference type="InterPro" id="IPR007361">
    <property type="entry name" value="DUF427"/>
</dbReference>
<evidence type="ECO:0000259" key="2">
    <source>
        <dbReference type="Pfam" id="PF04248"/>
    </source>
</evidence>
<dbReference type="PANTHER" id="PTHR34310">
    <property type="entry name" value="DUF427 DOMAIN PROTEIN (AFU_ORTHOLOGUE AFUA_3G02220)"/>
    <property type="match status" value="1"/>
</dbReference>
<accession>A0A6G1KZF0</accession>
<organism evidence="3 4">
    <name type="scientific">Teratosphaeria nubilosa</name>
    <dbReference type="NCBI Taxonomy" id="161662"/>
    <lineage>
        <taxon>Eukaryota</taxon>
        <taxon>Fungi</taxon>
        <taxon>Dikarya</taxon>
        <taxon>Ascomycota</taxon>
        <taxon>Pezizomycotina</taxon>
        <taxon>Dothideomycetes</taxon>
        <taxon>Dothideomycetidae</taxon>
        <taxon>Mycosphaerellales</taxon>
        <taxon>Teratosphaeriaceae</taxon>
        <taxon>Teratosphaeria</taxon>
    </lineage>
</organism>
<dbReference type="Proteomes" id="UP000799436">
    <property type="component" value="Unassembled WGS sequence"/>
</dbReference>
<reference evidence="3" key="1">
    <citation type="journal article" date="2020" name="Stud. Mycol.">
        <title>101 Dothideomycetes genomes: a test case for predicting lifestyles and emergence of pathogens.</title>
        <authorList>
            <person name="Haridas S."/>
            <person name="Albert R."/>
            <person name="Binder M."/>
            <person name="Bloem J."/>
            <person name="Labutti K."/>
            <person name="Salamov A."/>
            <person name="Andreopoulos B."/>
            <person name="Baker S."/>
            <person name="Barry K."/>
            <person name="Bills G."/>
            <person name="Bluhm B."/>
            <person name="Cannon C."/>
            <person name="Castanera R."/>
            <person name="Culley D."/>
            <person name="Daum C."/>
            <person name="Ezra D."/>
            <person name="Gonzalez J."/>
            <person name="Henrissat B."/>
            <person name="Kuo A."/>
            <person name="Liang C."/>
            <person name="Lipzen A."/>
            <person name="Lutzoni F."/>
            <person name="Magnuson J."/>
            <person name="Mondo S."/>
            <person name="Nolan M."/>
            <person name="Ohm R."/>
            <person name="Pangilinan J."/>
            <person name="Park H.-J."/>
            <person name="Ramirez L."/>
            <person name="Alfaro M."/>
            <person name="Sun H."/>
            <person name="Tritt A."/>
            <person name="Yoshinaga Y."/>
            <person name="Zwiers L.-H."/>
            <person name="Turgeon B."/>
            <person name="Goodwin S."/>
            <person name="Spatafora J."/>
            <person name="Crous P."/>
            <person name="Grigoriev I."/>
        </authorList>
    </citation>
    <scope>NUCLEOTIDE SEQUENCE</scope>
    <source>
        <strain evidence="3">CBS 116005</strain>
    </source>
</reference>
<feature type="compositionally biased region" description="Basic residues" evidence="1">
    <location>
        <begin position="147"/>
        <end position="158"/>
    </location>
</feature>
<evidence type="ECO:0000256" key="1">
    <source>
        <dbReference type="SAM" id="MobiDB-lite"/>
    </source>
</evidence>
<dbReference type="AlphaFoldDB" id="A0A6G1KZF0"/>